<accession>A0A0W8FZ39</accession>
<sequence length="302" mass="35287">MNPHESIEKNLELLEPFAIELADFFAANRSANLFKRNPVREEAIIADQRLQKGSYLFTPCGIDIDKNESNRLSIELLELLKKHLKERESEFISFSNLLINEQIDVNEILTCTLKNEADEIRKSIGQFNLSEDLITFFLVYLARPFREQAAAYLLENISILKWHYGYCPVCGHWSSLGHIHSETGARTLWCLCCGTKWNFKRTQCVFCLNEDHLLIENLHPENEESFRIQACKKCKRYLKEIRNSLSPNNILFDKIYLGTLLLDLIGEQKGYLHESILPVRYNYQEGNELLMYRQKEITMQIS</sequence>
<dbReference type="InterPro" id="IPR024064">
    <property type="entry name" value="FdhE-like_sf"/>
</dbReference>
<organism evidence="1">
    <name type="scientific">hydrocarbon metagenome</name>
    <dbReference type="NCBI Taxonomy" id="938273"/>
    <lineage>
        <taxon>unclassified sequences</taxon>
        <taxon>metagenomes</taxon>
        <taxon>ecological metagenomes</taxon>
    </lineage>
</organism>
<proteinExistence type="predicted"/>
<protein>
    <submittedName>
        <fullName evidence="1">Formate dehydrogenase formation protein fdhe</fullName>
    </submittedName>
</protein>
<gene>
    <name evidence="1" type="ORF">ASZ90_003986</name>
</gene>
<name>A0A0W8FZ39_9ZZZZ</name>
<dbReference type="CDD" id="cd16341">
    <property type="entry name" value="FdhE"/>
    <property type="match status" value="1"/>
</dbReference>
<dbReference type="Gene3D" id="3.90.1670.10">
    <property type="entry name" value="FdhE-like domain"/>
    <property type="match status" value="1"/>
</dbReference>
<dbReference type="GO" id="GO:0008199">
    <property type="term" value="F:ferric iron binding"/>
    <property type="evidence" value="ECO:0007669"/>
    <property type="project" value="TreeGrafter"/>
</dbReference>
<evidence type="ECO:0000313" key="1">
    <source>
        <dbReference type="EMBL" id="KUG26180.1"/>
    </source>
</evidence>
<dbReference type="PANTHER" id="PTHR37689">
    <property type="entry name" value="PROTEIN FDHE"/>
    <property type="match status" value="1"/>
</dbReference>
<dbReference type="PANTHER" id="PTHR37689:SF1">
    <property type="entry name" value="PROTEIN FDHE"/>
    <property type="match status" value="1"/>
</dbReference>
<dbReference type="EMBL" id="LNQE01000518">
    <property type="protein sequence ID" value="KUG26180.1"/>
    <property type="molecule type" value="Genomic_DNA"/>
</dbReference>
<dbReference type="GO" id="GO:0051604">
    <property type="term" value="P:protein maturation"/>
    <property type="evidence" value="ECO:0007669"/>
    <property type="project" value="TreeGrafter"/>
</dbReference>
<comment type="caution">
    <text evidence="1">The sequence shown here is derived from an EMBL/GenBank/DDBJ whole genome shotgun (WGS) entry which is preliminary data.</text>
</comment>
<dbReference type="AlphaFoldDB" id="A0A0W8FZ39"/>
<dbReference type="InterPro" id="IPR006452">
    <property type="entry name" value="Formate_DH_accessory"/>
</dbReference>
<dbReference type="SUPFAM" id="SSF144020">
    <property type="entry name" value="FdhE-like"/>
    <property type="match status" value="1"/>
</dbReference>
<reference evidence="1" key="1">
    <citation type="journal article" date="2015" name="Proc. Natl. Acad. Sci. U.S.A.">
        <title>Networks of energetic and metabolic interactions define dynamics in microbial communities.</title>
        <authorList>
            <person name="Embree M."/>
            <person name="Liu J.K."/>
            <person name="Al-Bassam M.M."/>
            <person name="Zengler K."/>
        </authorList>
    </citation>
    <scope>NUCLEOTIDE SEQUENCE</scope>
</reference>
<dbReference type="GO" id="GO:0005829">
    <property type="term" value="C:cytosol"/>
    <property type="evidence" value="ECO:0007669"/>
    <property type="project" value="TreeGrafter"/>
</dbReference>